<dbReference type="InterPro" id="IPR036388">
    <property type="entry name" value="WH-like_DNA-bd_sf"/>
</dbReference>
<dbReference type="AlphaFoldDB" id="A0A1H8GGB8"/>
<dbReference type="EMBL" id="FOCF01000007">
    <property type="protein sequence ID" value="SEN43013.1"/>
    <property type="molecule type" value="Genomic_DNA"/>
</dbReference>
<dbReference type="CDD" id="cd00090">
    <property type="entry name" value="HTH_ARSR"/>
    <property type="match status" value="1"/>
</dbReference>
<proteinExistence type="predicted"/>
<dbReference type="GO" id="GO:0003700">
    <property type="term" value="F:DNA-binding transcription factor activity"/>
    <property type="evidence" value="ECO:0007669"/>
    <property type="project" value="InterPro"/>
</dbReference>
<dbReference type="InterPro" id="IPR011991">
    <property type="entry name" value="ArsR-like_HTH"/>
</dbReference>
<dbReference type="STRING" id="1166340.SAMN05192583_2752"/>
<keyword evidence="3" id="KW-0238">DNA-binding</keyword>
<dbReference type="SMART" id="SM00347">
    <property type="entry name" value="HTH_MARR"/>
    <property type="match status" value="1"/>
</dbReference>
<dbReference type="GO" id="GO:0003677">
    <property type="term" value="F:DNA binding"/>
    <property type="evidence" value="ECO:0007669"/>
    <property type="project" value="UniProtKB-KW"/>
</dbReference>
<evidence type="ECO:0000313" key="4">
    <source>
        <dbReference type="Proteomes" id="UP000199206"/>
    </source>
</evidence>
<dbReference type="Proteomes" id="UP000199206">
    <property type="component" value="Unassembled WGS sequence"/>
</dbReference>
<dbReference type="InterPro" id="IPR002577">
    <property type="entry name" value="HTH_HxlR"/>
</dbReference>
<name>A0A1H8GGB8_9SPHN</name>
<evidence type="ECO:0000259" key="1">
    <source>
        <dbReference type="PROSITE" id="PS50995"/>
    </source>
</evidence>
<evidence type="ECO:0000259" key="2">
    <source>
        <dbReference type="PROSITE" id="PS51118"/>
    </source>
</evidence>
<dbReference type="PANTHER" id="PTHR33164">
    <property type="entry name" value="TRANSCRIPTIONAL REGULATOR, MARR FAMILY"/>
    <property type="match status" value="1"/>
</dbReference>
<organism evidence="3 4">
    <name type="scientific">Sphingomonas gellani</name>
    <dbReference type="NCBI Taxonomy" id="1166340"/>
    <lineage>
        <taxon>Bacteria</taxon>
        <taxon>Pseudomonadati</taxon>
        <taxon>Pseudomonadota</taxon>
        <taxon>Alphaproteobacteria</taxon>
        <taxon>Sphingomonadales</taxon>
        <taxon>Sphingomonadaceae</taxon>
        <taxon>Sphingomonas</taxon>
    </lineage>
</organism>
<evidence type="ECO:0000313" key="3">
    <source>
        <dbReference type="EMBL" id="SEN43013.1"/>
    </source>
</evidence>
<gene>
    <name evidence="3" type="ORF">SAMN05192583_2752</name>
</gene>
<dbReference type="PRINTS" id="PR00598">
    <property type="entry name" value="HTHMARR"/>
</dbReference>
<dbReference type="PROSITE" id="PS51118">
    <property type="entry name" value="HTH_HXLR"/>
    <property type="match status" value="1"/>
</dbReference>
<dbReference type="InterPro" id="IPR036390">
    <property type="entry name" value="WH_DNA-bd_sf"/>
</dbReference>
<feature type="domain" description="HTH marR-type" evidence="1">
    <location>
        <begin position="27"/>
        <end position="167"/>
    </location>
</feature>
<dbReference type="InterPro" id="IPR039422">
    <property type="entry name" value="MarR/SlyA-like"/>
</dbReference>
<dbReference type="Gene3D" id="1.10.10.10">
    <property type="entry name" value="Winged helix-like DNA-binding domain superfamily/Winged helix DNA-binding domain"/>
    <property type="match status" value="1"/>
</dbReference>
<dbReference type="PANTHER" id="PTHR33164:SF43">
    <property type="entry name" value="HTH-TYPE TRANSCRIPTIONAL REPRESSOR YETL"/>
    <property type="match status" value="1"/>
</dbReference>
<dbReference type="PROSITE" id="PS50995">
    <property type="entry name" value="HTH_MARR_2"/>
    <property type="match status" value="1"/>
</dbReference>
<accession>A0A1H8GGB8</accession>
<feature type="domain" description="HTH hxlR-type" evidence="2">
    <location>
        <begin position="44"/>
        <end position="143"/>
    </location>
</feature>
<dbReference type="SUPFAM" id="SSF46785">
    <property type="entry name" value="Winged helix' DNA-binding domain"/>
    <property type="match status" value="1"/>
</dbReference>
<reference evidence="4" key="1">
    <citation type="submission" date="2016-10" db="EMBL/GenBank/DDBJ databases">
        <authorList>
            <person name="Varghese N."/>
            <person name="Submissions S."/>
        </authorList>
    </citation>
    <scope>NUCLEOTIDE SEQUENCE [LARGE SCALE GENOMIC DNA]</scope>
    <source>
        <strain evidence="4">S6-262</strain>
    </source>
</reference>
<dbReference type="GO" id="GO:0006950">
    <property type="term" value="P:response to stress"/>
    <property type="evidence" value="ECO:0007669"/>
    <property type="project" value="TreeGrafter"/>
</dbReference>
<protein>
    <submittedName>
        <fullName evidence="3">DNA-binding transcriptional regulator, MarR family</fullName>
    </submittedName>
</protein>
<dbReference type="Pfam" id="PF12802">
    <property type="entry name" value="MarR_2"/>
    <property type="match status" value="1"/>
</dbReference>
<dbReference type="InterPro" id="IPR000835">
    <property type="entry name" value="HTH_MarR-typ"/>
</dbReference>
<keyword evidence="4" id="KW-1185">Reference proteome</keyword>
<sequence>MLSYAVWTFFCQHAVIIDMPDTSPEAMTELILRIFRANGALLAAGDRLVGELDLTSARWQLLGGISEQDGPLTVSQLARNMGVTRQAVQRIANELEKDGVVGFSANPHHRRAQLIELTERGRDLFARAMDIQRPWAEALGRAVSSTQCAAAREALDTLLAALREMEATSSS</sequence>